<sequence length="173" mass="17352">MSQPNDPQEPFSLDKSGPAEPAQPYGATPPSDPAPYGSTPDPTYPSAPAYGSAPYGADPATPGGVPGYPAAPGYPTAPPPGPGYGYGSPPPQNYLVWAILSTVLCCLPLGVASIVFAAQVNGKWAAGDVQGAQESARKAKTFAIWSAAVTLVLGLGYAALMIAGVIASDSSSM</sequence>
<gene>
    <name evidence="7" type="ordered locus">Celgi_1823</name>
</gene>
<evidence type="ECO:0000256" key="2">
    <source>
        <dbReference type="ARBA" id="ARBA00022692"/>
    </source>
</evidence>
<name>F8A6X6_CELGA</name>
<evidence type="ECO:0000256" key="5">
    <source>
        <dbReference type="SAM" id="MobiDB-lite"/>
    </source>
</evidence>
<dbReference type="eggNOG" id="COG4640">
    <property type="taxonomic scope" value="Bacteria"/>
</dbReference>
<dbReference type="Pfam" id="PF04505">
    <property type="entry name" value="CD225"/>
    <property type="match status" value="1"/>
</dbReference>
<dbReference type="Proteomes" id="UP000000485">
    <property type="component" value="Chromosome"/>
</dbReference>
<reference evidence="8" key="1">
    <citation type="submission" date="2011-04" db="EMBL/GenBank/DDBJ databases">
        <title>Complete sequence of Cellvibrio gilvus ATCC 13127.</title>
        <authorList>
            <person name="Lucas S."/>
            <person name="Han J."/>
            <person name="Lapidus A."/>
            <person name="Cheng J.-F."/>
            <person name="Goodwin L."/>
            <person name="Pitluck S."/>
            <person name="Peters L."/>
            <person name="Munk A."/>
            <person name="Detter J.C."/>
            <person name="Han C."/>
            <person name="Tapia R."/>
            <person name="Land M."/>
            <person name="Hauser L."/>
            <person name="Kyrpides N."/>
            <person name="Ivanova N."/>
            <person name="Ovchinnikova G."/>
            <person name="Pagani I."/>
            <person name="Mead D."/>
            <person name="Brumm P."/>
            <person name="Woyke T."/>
        </authorList>
    </citation>
    <scope>NUCLEOTIDE SEQUENCE [LARGE SCALE GENOMIC DNA]</scope>
    <source>
        <strain evidence="8">ATCC 13127 / NRRL B-14078</strain>
    </source>
</reference>
<proteinExistence type="predicted"/>
<dbReference type="PANTHER" id="PTHR14948:SF25">
    <property type="entry name" value="DUF4190 DOMAIN-CONTAINING PROTEIN"/>
    <property type="match status" value="1"/>
</dbReference>
<protein>
    <submittedName>
        <fullName evidence="7">Interferon-induced transmembrane protein</fullName>
    </submittedName>
</protein>
<dbReference type="STRING" id="593907.Celgi_1823"/>
<feature type="transmembrane region" description="Helical" evidence="6">
    <location>
        <begin position="94"/>
        <end position="121"/>
    </location>
</feature>
<evidence type="ECO:0000256" key="4">
    <source>
        <dbReference type="ARBA" id="ARBA00023136"/>
    </source>
</evidence>
<dbReference type="OrthoDB" id="9815705at2"/>
<dbReference type="EMBL" id="CP002665">
    <property type="protein sequence ID" value="AEI12330.1"/>
    <property type="molecule type" value="Genomic_DNA"/>
</dbReference>
<evidence type="ECO:0000313" key="7">
    <source>
        <dbReference type="EMBL" id="AEI12330.1"/>
    </source>
</evidence>
<feature type="transmembrane region" description="Helical" evidence="6">
    <location>
        <begin position="142"/>
        <end position="167"/>
    </location>
</feature>
<accession>F8A6X6</accession>
<dbReference type="PANTHER" id="PTHR14948">
    <property type="entry name" value="NG5"/>
    <property type="match status" value="1"/>
</dbReference>
<dbReference type="InterPro" id="IPR051423">
    <property type="entry name" value="CD225/Dispanin"/>
</dbReference>
<comment type="subcellular location">
    <subcellularLocation>
        <location evidence="1">Membrane</location>
    </subcellularLocation>
</comment>
<keyword evidence="4 6" id="KW-0472">Membrane</keyword>
<evidence type="ECO:0000256" key="6">
    <source>
        <dbReference type="SAM" id="Phobius"/>
    </source>
</evidence>
<evidence type="ECO:0000313" key="8">
    <source>
        <dbReference type="Proteomes" id="UP000000485"/>
    </source>
</evidence>
<dbReference type="GO" id="GO:0016020">
    <property type="term" value="C:membrane"/>
    <property type="evidence" value="ECO:0007669"/>
    <property type="project" value="UniProtKB-SubCell"/>
</dbReference>
<keyword evidence="2 6" id="KW-0812">Transmembrane</keyword>
<evidence type="ECO:0000256" key="1">
    <source>
        <dbReference type="ARBA" id="ARBA00004370"/>
    </source>
</evidence>
<keyword evidence="8" id="KW-1185">Reference proteome</keyword>
<evidence type="ECO:0000256" key="3">
    <source>
        <dbReference type="ARBA" id="ARBA00022989"/>
    </source>
</evidence>
<dbReference type="InterPro" id="IPR007593">
    <property type="entry name" value="CD225/Dispanin_fam"/>
</dbReference>
<dbReference type="KEGG" id="cga:Celgi_1823"/>
<dbReference type="AlphaFoldDB" id="F8A6X6"/>
<feature type="region of interest" description="Disordered" evidence="5">
    <location>
        <begin position="1"/>
        <end position="55"/>
    </location>
</feature>
<keyword evidence="3 6" id="KW-1133">Transmembrane helix</keyword>
<dbReference type="HOGENOM" id="CLU_1544863_0_0_11"/>
<dbReference type="RefSeq" id="WP_013883849.1">
    <property type="nucleotide sequence ID" value="NC_015671.1"/>
</dbReference>
<organism evidence="7 8">
    <name type="scientific">Cellulomonas gilvus (strain ATCC 13127 / NRRL B-14078)</name>
    <name type="common">Cellvibrio gilvus</name>
    <dbReference type="NCBI Taxonomy" id="593907"/>
    <lineage>
        <taxon>Bacteria</taxon>
        <taxon>Bacillati</taxon>
        <taxon>Actinomycetota</taxon>
        <taxon>Actinomycetes</taxon>
        <taxon>Micrococcales</taxon>
        <taxon>Cellulomonadaceae</taxon>
        <taxon>Cellulomonas</taxon>
    </lineage>
</organism>